<dbReference type="GO" id="GO:0051539">
    <property type="term" value="F:4 iron, 4 sulfur cluster binding"/>
    <property type="evidence" value="ECO:0007669"/>
    <property type="project" value="UniProtKB-KW"/>
</dbReference>
<evidence type="ECO:0000313" key="12">
    <source>
        <dbReference type="EMBL" id="ACN99652.1"/>
    </source>
</evidence>
<keyword evidence="4" id="KW-0227">DNA damage</keyword>
<dbReference type="GO" id="GO:0006284">
    <property type="term" value="P:base-excision repair"/>
    <property type="evidence" value="ECO:0007669"/>
    <property type="project" value="InterPro"/>
</dbReference>
<accession>C1DV60</accession>
<keyword evidence="12" id="KW-0255">Endonuclease</keyword>
<dbReference type="HOGENOM" id="CLU_012862_6_0_0"/>
<keyword evidence="2" id="KW-0004">4Fe-4S</keyword>
<comment type="similarity">
    <text evidence="1">Belongs to the Nth/MutY family.</text>
</comment>
<keyword evidence="13" id="KW-1185">Reference proteome</keyword>
<feature type="domain" description="HhH-GPD" evidence="11">
    <location>
        <begin position="38"/>
        <end position="185"/>
    </location>
</feature>
<dbReference type="PANTHER" id="PTHR10359:SF19">
    <property type="entry name" value="DNA REPAIR GLYCOSYLASE MJ1434-RELATED"/>
    <property type="match status" value="1"/>
</dbReference>
<dbReference type="InterPro" id="IPR003265">
    <property type="entry name" value="HhH-GPD_domain"/>
</dbReference>
<keyword evidence="9" id="KW-0326">Glycosidase</keyword>
<sequence length="208" mass="24337">MEVFNLYKVLLDYYGFQNWWPVYGNQDKVAEISIGAILTQNTSWNNVEKSIKNLIKENCLSFECIDKIDIEKLKNLIKPSGFYNQKSRTLKDLAKLFLSKKDIGREDLLSIKGIGQETAESILLYALDKPYFVVDNYTKRLFYRLGFTAENISYSDLQKFITGRLPVDLEIYKEFHALIVKHCKEFCQKKPKCENCFLSHKCIFKKVV</sequence>
<dbReference type="InterPro" id="IPR023170">
    <property type="entry name" value="HhH_base_excis_C"/>
</dbReference>
<proteinExistence type="inferred from homology"/>
<dbReference type="GO" id="GO:0046872">
    <property type="term" value="F:metal ion binding"/>
    <property type="evidence" value="ECO:0007669"/>
    <property type="project" value="UniProtKB-KW"/>
</dbReference>
<dbReference type="SMART" id="SM00478">
    <property type="entry name" value="ENDO3c"/>
    <property type="match status" value="1"/>
</dbReference>
<dbReference type="Pfam" id="PF00730">
    <property type="entry name" value="HhH-GPD"/>
    <property type="match status" value="1"/>
</dbReference>
<gene>
    <name evidence="12" type="ordered locus">SULAZ_1025</name>
</gene>
<keyword evidence="7" id="KW-0411">Iron-sulfur</keyword>
<dbReference type="GO" id="GO:0004519">
    <property type="term" value="F:endonuclease activity"/>
    <property type="evidence" value="ECO:0007669"/>
    <property type="project" value="UniProtKB-KW"/>
</dbReference>
<dbReference type="EMBL" id="CP001229">
    <property type="protein sequence ID" value="ACN99652.1"/>
    <property type="molecule type" value="Genomic_DNA"/>
</dbReference>
<name>C1DV60_SULAA</name>
<dbReference type="PIRSF" id="PIRSF001435">
    <property type="entry name" value="Nth"/>
    <property type="match status" value="1"/>
</dbReference>
<evidence type="ECO:0000256" key="9">
    <source>
        <dbReference type="ARBA" id="ARBA00023295"/>
    </source>
</evidence>
<evidence type="ECO:0000256" key="2">
    <source>
        <dbReference type="ARBA" id="ARBA00022485"/>
    </source>
</evidence>
<dbReference type="AlphaFoldDB" id="C1DV60"/>
<evidence type="ECO:0000256" key="4">
    <source>
        <dbReference type="ARBA" id="ARBA00022763"/>
    </source>
</evidence>
<keyword evidence="3" id="KW-0479">Metal-binding</keyword>
<reference evidence="12 13" key="1">
    <citation type="journal article" date="2009" name="J. Bacteriol.">
        <title>Complete and draft genome sequences of six members of the Aquificales.</title>
        <authorList>
            <person name="Reysenbach A.L."/>
            <person name="Hamamura N."/>
            <person name="Podar M."/>
            <person name="Griffiths E."/>
            <person name="Ferreira S."/>
            <person name="Hochstein R."/>
            <person name="Heidelberg J."/>
            <person name="Johnson J."/>
            <person name="Mead D."/>
            <person name="Pohorille A."/>
            <person name="Sarmiento M."/>
            <person name="Schweighofer K."/>
            <person name="Seshadri R."/>
            <person name="Voytek M.A."/>
        </authorList>
    </citation>
    <scope>NUCLEOTIDE SEQUENCE [LARGE SCALE GENOMIC DNA]</scope>
    <source>
        <strain evidence="13">Az-Fu1 / DSM 15241 / OCM 825</strain>
    </source>
</reference>
<dbReference type="PANTHER" id="PTHR10359">
    <property type="entry name" value="A/G-SPECIFIC ADENINE GLYCOSYLASE/ENDONUCLEASE III"/>
    <property type="match status" value="1"/>
</dbReference>
<evidence type="ECO:0000256" key="8">
    <source>
        <dbReference type="ARBA" id="ARBA00023204"/>
    </source>
</evidence>
<evidence type="ECO:0000256" key="5">
    <source>
        <dbReference type="ARBA" id="ARBA00022801"/>
    </source>
</evidence>
<organism evidence="12 13">
    <name type="scientific">Sulfurihydrogenibium azorense (strain DSM 15241 / OCM 825 / Az-Fu1)</name>
    <dbReference type="NCBI Taxonomy" id="204536"/>
    <lineage>
        <taxon>Bacteria</taxon>
        <taxon>Pseudomonadati</taxon>
        <taxon>Aquificota</taxon>
        <taxon>Aquificia</taxon>
        <taxon>Aquificales</taxon>
        <taxon>Hydrogenothermaceae</taxon>
        <taxon>Sulfurihydrogenibium</taxon>
    </lineage>
</organism>
<evidence type="ECO:0000256" key="1">
    <source>
        <dbReference type="ARBA" id="ARBA00008343"/>
    </source>
</evidence>
<dbReference type="Proteomes" id="UP000001369">
    <property type="component" value="Chromosome"/>
</dbReference>
<evidence type="ECO:0000259" key="10">
    <source>
        <dbReference type="SMART" id="SM00278"/>
    </source>
</evidence>
<dbReference type="Pfam" id="PF00633">
    <property type="entry name" value="HHH"/>
    <property type="match status" value="1"/>
</dbReference>
<dbReference type="RefSeq" id="WP_012674961.1">
    <property type="nucleotide sequence ID" value="NC_012438.1"/>
</dbReference>
<dbReference type="GO" id="GO:0019104">
    <property type="term" value="F:DNA N-glycosylase activity"/>
    <property type="evidence" value="ECO:0007669"/>
    <property type="project" value="UniProtKB-ARBA"/>
</dbReference>
<evidence type="ECO:0000256" key="7">
    <source>
        <dbReference type="ARBA" id="ARBA00023014"/>
    </source>
</evidence>
<evidence type="ECO:0000259" key="11">
    <source>
        <dbReference type="SMART" id="SM00478"/>
    </source>
</evidence>
<dbReference type="InterPro" id="IPR011257">
    <property type="entry name" value="DNA_glycosylase"/>
</dbReference>
<dbReference type="SUPFAM" id="SSF48150">
    <property type="entry name" value="DNA-glycosylase"/>
    <property type="match status" value="1"/>
</dbReference>
<dbReference type="OrthoDB" id="9802365at2"/>
<evidence type="ECO:0000256" key="6">
    <source>
        <dbReference type="ARBA" id="ARBA00023004"/>
    </source>
</evidence>
<keyword evidence="6" id="KW-0408">Iron</keyword>
<dbReference type="InterPro" id="IPR000445">
    <property type="entry name" value="HhH_motif"/>
</dbReference>
<dbReference type="InterPro" id="IPR003583">
    <property type="entry name" value="Hlx-hairpin-Hlx_DNA-bd_motif"/>
</dbReference>
<dbReference type="CDD" id="cd00056">
    <property type="entry name" value="ENDO3c"/>
    <property type="match status" value="1"/>
</dbReference>
<dbReference type="SMART" id="SM00278">
    <property type="entry name" value="HhH1"/>
    <property type="match status" value="1"/>
</dbReference>
<dbReference type="eggNOG" id="COG2231">
    <property type="taxonomic scope" value="Bacteria"/>
</dbReference>
<keyword evidence="12" id="KW-0540">Nuclease</keyword>
<evidence type="ECO:0000256" key="3">
    <source>
        <dbReference type="ARBA" id="ARBA00022723"/>
    </source>
</evidence>
<feature type="domain" description="Helix-hairpin-helix DNA-binding motif class 1" evidence="10">
    <location>
        <begin position="106"/>
        <end position="125"/>
    </location>
</feature>
<evidence type="ECO:0000313" key="13">
    <source>
        <dbReference type="Proteomes" id="UP000001369"/>
    </source>
</evidence>
<dbReference type="Gene3D" id="1.10.340.30">
    <property type="entry name" value="Hypothetical protein, domain 2"/>
    <property type="match status" value="1"/>
</dbReference>
<dbReference type="Gene3D" id="1.10.1670.10">
    <property type="entry name" value="Helix-hairpin-Helix base-excision DNA repair enzymes (C-terminal)"/>
    <property type="match status" value="1"/>
</dbReference>
<keyword evidence="8" id="KW-0234">DNA repair</keyword>
<dbReference type="KEGG" id="saf:SULAZ_1025"/>
<protein>
    <submittedName>
        <fullName evidence="12">Endonuclease III</fullName>
    </submittedName>
</protein>
<keyword evidence="5" id="KW-0378">Hydrolase</keyword>
<dbReference type="STRING" id="204536.SULAZ_1025"/>
<dbReference type="GO" id="GO:0003677">
    <property type="term" value="F:DNA binding"/>
    <property type="evidence" value="ECO:0007669"/>
    <property type="project" value="InterPro"/>
</dbReference>